<accession>A0A9J6BTV3</accession>
<dbReference type="OrthoDB" id="1881at2759"/>
<dbReference type="InterPro" id="IPR038175">
    <property type="entry name" value="CBM21_dom_sf"/>
</dbReference>
<feature type="compositionally biased region" description="Basic and acidic residues" evidence="1">
    <location>
        <begin position="91"/>
        <end position="100"/>
    </location>
</feature>
<evidence type="ECO:0000313" key="3">
    <source>
        <dbReference type="EMBL" id="KAG5673319.1"/>
    </source>
</evidence>
<proteinExistence type="predicted"/>
<dbReference type="GO" id="GO:0000164">
    <property type="term" value="C:protein phosphatase type 1 complex"/>
    <property type="evidence" value="ECO:0007669"/>
    <property type="project" value="TreeGrafter"/>
</dbReference>
<dbReference type="Gene3D" id="2.60.40.2440">
    <property type="entry name" value="Carbohydrate binding type-21 domain"/>
    <property type="match status" value="1"/>
</dbReference>
<organism evidence="3 4">
    <name type="scientific">Polypedilum vanderplanki</name>
    <name type="common">Sleeping chironomid midge</name>
    <dbReference type="NCBI Taxonomy" id="319348"/>
    <lineage>
        <taxon>Eukaryota</taxon>
        <taxon>Metazoa</taxon>
        <taxon>Ecdysozoa</taxon>
        <taxon>Arthropoda</taxon>
        <taxon>Hexapoda</taxon>
        <taxon>Insecta</taxon>
        <taxon>Pterygota</taxon>
        <taxon>Neoptera</taxon>
        <taxon>Endopterygota</taxon>
        <taxon>Diptera</taxon>
        <taxon>Nematocera</taxon>
        <taxon>Chironomoidea</taxon>
        <taxon>Chironomidae</taxon>
        <taxon>Chironominae</taxon>
        <taxon>Polypedilum</taxon>
        <taxon>Polypedilum</taxon>
    </lineage>
</organism>
<protein>
    <recommendedName>
        <fullName evidence="2">CBM21 domain-containing protein</fullName>
    </recommendedName>
</protein>
<feature type="region of interest" description="Disordered" evidence="1">
    <location>
        <begin position="90"/>
        <end position="118"/>
    </location>
</feature>
<gene>
    <name evidence="3" type="ORF">PVAND_003379</name>
</gene>
<evidence type="ECO:0000313" key="4">
    <source>
        <dbReference type="Proteomes" id="UP001107558"/>
    </source>
</evidence>
<dbReference type="AlphaFoldDB" id="A0A9J6BTV3"/>
<comment type="caution">
    <text evidence="3">The sequence shown here is derived from an EMBL/GenBank/DDBJ whole genome shotgun (WGS) entry which is preliminary data.</text>
</comment>
<dbReference type="Proteomes" id="UP001107558">
    <property type="component" value="Chromosome 3"/>
</dbReference>
<reference evidence="3" key="1">
    <citation type="submission" date="2021-03" db="EMBL/GenBank/DDBJ databases">
        <title>Chromosome level genome of the anhydrobiotic midge Polypedilum vanderplanki.</title>
        <authorList>
            <person name="Yoshida Y."/>
            <person name="Kikawada T."/>
            <person name="Gusev O."/>
        </authorList>
    </citation>
    <scope>NUCLEOTIDE SEQUENCE</scope>
    <source>
        <strain evidence="3">NIAS01</strain>
        <tissue evidence="3">Whole body or cell culture</tissue>
    </source>
</reference>
<dbReference type="GO" id="GO:0008157">
    <property type="term" value="F:protein phosphatase 1 binding"/>
    <property type="evidence" value="ECO:0007669"/>
    <property type="project" value="TreeGrafter"/>
</dbReference>
<feature type="region of interest" description="Disordered" evidence="1">
    <location>
        <begin position="310"/>
        <end position="357"/>
    </location>
</feature>
<evidence type="ECO:0000259" key="2">
    <source>
        <dbReference type="PROSITE" id="PS51159"/>
    </source>
</evidence>
<dbReference type="InterPro" id="IPR050782">
    <property type="entry name" value="PP1_regulatory_subunit_3"/>
</dbReference>
<dbReference type="InterPro" id="IPR005036">
    <property type="entry name" value="CBM21_dom"/>
</dbReference>
<dbReference type="PANTHER" id="PTHR12307">
    <property type="entry name" value="PROTEIN PHOSPHATASE 1 REGULATORY SUBUNIT"/>
    <property type="match status" value="1"/>
</dbReference>
<sequence>MPAYYEMLVSQSPPLFSHSPPTGFLSEYGPNRFYESPRFCRSAAVLSPLSQRRFAQNNPQTSLYQSHLQSLTPYKPCIVPKPRRSCLIVRNEPDHLKNDTTSDSSEDSDDCDRQVRKPKKRVVFADDKGLELEQVKIMSEASTQPPTWSLQFLAHVTQGMISPVPQEQWTIDFRQPASDYLEFRRKLENNFVSLENVIIKESESTVVGTVKVKNLSYHKEVIIRSSWDNWKSETDTLCTYSKIVGASGAYVIYDTFSFKLTLPPHSRSLEFCVCYRTDGKEFWDNNGGVNYKLTNRVSAQQQENELVIRLNNTSLNDQRKDSKENQSPTDSDVPKPHFGSWSEFSTRHSETPLPYCSSSSNGVCIGLNK</sequence>
<keyword evidence="4" id="KW-1185">Reference proteome</keyword>
<name>A0A9J6BTV3_POLVA</name>
<dbReference type="Pfam" id="PF03370">
    <property type="entry name" value="CBM_21"/>
    <property type="match status" value="1"/>
</dbReference>
<feature type="domain" description="CBM21" evidence="2">
    <location>
        <begin position="184"/>
        <end position="294"/>
    </location>
</feature>
<evidence type="ECO:0000256" key="1">
    <source>
        <dbReference type="SAM" id="MobiDB-lite"/>
    </source>
</evidence>
<dbReference type="EMBL" id="JADBJN010000003">
    <property type="protein sequence ID" value="KAG5673319.1"/>
    <property type="molecule type" value="Genomic_DNA"/>
</dbReference>
<dbReference type="PROSITE" id="PS51159">
    <property type="entry name" value="CBM21"/>
    <property type="match status" value="1"/>
</dbReference>
<dbReference type="GO" id="GO:0005979">
    <property type="term" value="P:regulation of glycogen biosynthetic process"/>
    <property type="evidence" value="ECO:0007669"/>
    <property type="project" value="TreeGrafter"/>
</dbReference>
<dbReference type="PANTHER" id="PTHR12307:SF48">
    <property type="entry name" value="PROTEIN PHOSPHATASE 1 REGULATORY SUBUNIT"/>
    <property type="match status" value="1"/>
</dbReference>
<dbReference type="GO" id="GO:2001069">
    <property type="term" value="F:glycogen binding"/>
    <property type="evidence" value="ECO:0007669"/>
    <property type="project" value="TreeGrafter"/>
</dbReference>